<name>A0A1N7SJU0_9BURK</name>
<keyword evidence="2" id="KW-1185">Reference proteome</keyword>
<protein>
    <submittedName>
        <fullName evidence="1">Uncharacterized protein</fullName>
    </submittedName>
</protein>
<evidence type="ECO:0000313" key="2">
    <source>
        <dbReference type="Proteomes" id="UP000195569"/>
    </source>
</evidence>
<sequence length="29" mass="3627">MYNIWLKYNARINLNTVVYQIRWLINANE</sequence>
<evidence type="ECO:0000313" key="1">
    <source>
        <dbReference type="EMBL" id="SIT47667.1"/>
    </source>
</evidence>
<dbReference type="EMBL" id="CYGY02000059">
    <property type="protein sequence ID" value="SIT47667.1"/>
    <property type="molecule type" value="Genomic_DNA"/>
</dbReference>
<gene>
    <name evidence="1" type="ORF">BN2476_590070</name>
</gene>
<dbReference type="Proteomes" id="UP000195569">
    <property type="component" value="Unassembled WGS sequence"/>
</dbReference>
<organism evidence="1 2">
    <name type="scientific">Paraburkholderia piptadeniae</name>
    <dbReference type="NCBI Taxonomy" id="1701573"/>
    <lineage>
        <taxon>Bacteria</taxon>
        <taxon>Pseudomonadati</taxon>
        <taxon>Pseudomonadota</taxon>
        <taxon>Betaproteobacteria</taxon>
        <taxon>Burkholderiales</taxon>
        <taxon>Burkholderiaceae</taxon>
        <taxon>Paraburkholderia</taxon>
    </lineage>
</organism>
<comment type="caution">
    <text evidence="1">The sequence shown here is derived from an EMBL/GenBank/DDBJ whole genome shotgun (WGS) entry which is preliminary data.</text>
</comment>
<accession>A0A1N7SJU0</accession>
<proteinExistence type="predicted"/>
<dbReference type="AlphaFoldDB" id="A0A1N7SJU0"/>
<reference evidence="1" key="1">
    <citation type="submission" date="2016-12" db="EMBL/GenBank/DDBJ databases">
        <authorList>
            <person name="Moulin L."/>
        </authorList>
    </citation>
    <scope>NUCLEOTIDE SEQUENCE [LARGE SCALE GENOMIC DNA]</scope>
    <source>
        <strain evidence="1">STM 7183</strain>
    </source>
</reference>